<comment type="similarity">
    <text evidence="2">Belongs to the RbfA family.</text>
</comment>
<evidence type="ECO:0000313" key="4">
    <source>
        <dbReference type="Proteomes" id="UP000604730"/>
    </source>
</evidence>
<dbReference type="EMBL" id="JAEPRJ010000001">
    <property type="protein sequence ID" value="MBK5897196.1"/>
    <property type="molecule type" value="Genomic_DNA"/>
</dbReference>
<comment type="subcellular location">
    <subcellularLocation>
        <location evidence="2">Cytoplasm</location>
    </subcellularLocation>
</comment>
<organism evidence="3 4">
    <name type="scientific">Catonella massiliensis</name>
    <dbReference type="NCBI Taxonomy" id="2799636"/>
    <lineage>
        <taxon>Bacteria</taxon>
        <taxon>Bacillati</taxon>
        <taxon>Bacillota</taxon>
        <taxon>Clostridia</taxon>
        <taxon>Lachnospirales</taxon>
        <taxon>Lachnospiraceae</taxon>
        <taxon>Catonella</taxon>
    </lineage>
</organism>
<protein>
    <recommendedName>
        <fullName evidence="2">Ribosome-binding factor A</fullName>
    </recommendedName>
</protein>
<comment type="function">
    <text evidence="2">One of several proteins that assist in the late maturation steps of the functional core of the 30S ribosomal subunit. Associates with free 30S ribosomal subunits (but not with 30S subunits that are part of 70S ribosomes or polysomes). Required for efficient processing of 16S rRNA. May interact with the 5'-terminal helix region of 16S rRNA.</text>
</comment>
<dbReference type="InterPro" id="IPR015946">
    <property type="entry name" value="KH_dom-like_a/b"/>
</dbReference>
<dbReference type="PROSITE" id="PS01319">
    <property type="entry name" value="RBFA"/>
    <property type="match status" value="1"/>
</dbReference>
<proteinExistence type="inferred from homology"/>
<dbReference type="InterPro" id="IPR000238">
    <property type="entry name" value="RbfA"/>
</dbReference>
<dbReference type="PANTHER" id="PTHR33515">
    <property type="entry name" value="RIBOSOME-BINDING FACTOR A, CHLOROPLASTIC-RELATED"/>
    <property type="match status" value="1"/>
</dbReference>
<name>A0ABS1IZ75_9FIRM</name>
<comment type="caution">
    <text evidence="3">The sequence shown here is derived from an EMBL/GenBank/DDBJ whole genome shotgun (WGS) entry which is preliminary data.</text>
</comment>
<reference evidence="3 4" key="1">
    <citation type="submission" date="2021-01" db="EMBL/GenBank/DDBJ databases">
        <title>Isolation and description of Catonella massiliensis sp. nov., a novel Catonella species, isolated from a stable periodontitis subject.</title>
        <authorList>
            <person name="Antezack A."/>
            <person name="Boxberger M."/>
            <person name="La Scola B."/>
            <person name="Monnet-Corti V."/>
        </authorList>
    </citation>
    <scope>NUCLEOTIDE SEQUENCE [LARGE SCALE GENOMIC DNA]</scope>
    <source>
        <strain evidence="3 4">Marseille-Q4567</strain>
    </source>
</reference>
<keyword evidence="2" id="KW-0963">Cytoplasm</keyword>
<dbReference type="SUPFAM" id="SSF89919">
    <property type="entry name" value="Ribosome-binding factor A, RbfA"/>
    <property type="match status" value="1"/>
</dbReference>
<accession>A0ABS1IZ75</accession>
<evidence type="ECO:0000256" key="2">
    <source>
        <dbReference type="HAMAP-Rule" id="MF_00003"/>
    </source>
</evidence>
<dbReference type="Pfam" id="PF02033">
    <property type="entry name" value="RBFA"/>
    <property type="match status" value="1"/>
</dbReference>
<sequence length="130" mass="14619">MRKNSIKNVRINSEVQRALGELIRMGVKDPRVSSLTSVTDVEVAPDLKTAKVFVSVLGDEKKQKDTLEGLKSAMPYLRSQLAKSINLRNTPELRFQLDTSIEYGMHMSALIDQVKPKNEDNVDDSDDEEV</sequence>
<keyword evidence="1 2" id="KW-0690">Ribosome biogenesis</keyword>
<evidence type="ECO:0000256" key="1">
    <source>
        <dbReference type="ARBA" id="ARBA00022517"/>
    </source>
</evidence>
<gene>
    <name evidence="2 3" type="primary">rbfA</name>
    <name evidence="3" type="ORF">JJN12_05260</name>
</gene>
<keyword evidence="4" id="KW-1185">Reference proteome</keyword>
<comment type="subunit">
    <text evidence="2">Monomer. Binds 30S ribosomal subunits, but not 50S ribosomal subunits or 70S ribosomes.</text>
</comment>
<dbReference type="InterPro" id="IPR020053">
    <property type="entry name" value="Ribosome-bd_factorA_CS"/>
</dbReference>
<dbReference type="InterPro" id="IPR023799">
    <property type="entry name" value="RbfA_dom_sf"/>
</dbReference>
<dbReference type="RefSeq" id="WP_208428697.1">
    <property type="nucleotide sequence ID" value="NZ_JAEPRJ010000001.1"/>
</dbReference>
<evidence type="ECO:0000313" key="3">
    <source>
        <dbReference type="EMBL" id="MBK5897196.1"/>
    </source>
</evidence>
<dbReference type="PANTHER" id="PTHR33515:SF1">
    <property type="entry name" value="RIBOSOME-BINDING FACTOR A, CHLOROPLASTIC-RELATED"/>
    <property type="match status" value="1"/>
</dbReference>
<dbReference type="HAMAP" id="MF_00003">
    <property type="entry name" value="RbfA"/>
    <property type="match status" value="1"/>
</dbReference>
<dbReference type="Proteomes" id="UP000604730">
    <property type="component" value="Unassembled WGS sequence"/>
</dbReference>
<dbReference type="Gene3D" id="3.30.300.20">
    <property type="match status" value="1"/>
</dbReference>
<dbReference type="NCBIfam" id="TIGR00082">
    <property type="entry name" value="rbfA"/>
    <property type="match status" value="1"/>
</dbReference>